<feature type="transmembrane region" description="Helical" evidence="1">
    <location>
        <begin position="193"/>
        <end position="214"/>
    </location>
</feature>
<evidence type="ECO:0000313" key="2">
    <source>
        <dbReference type="EMBL" id="PYB70727.1"/>
    </source>
</evidence>
<accession>A0ABX5NNI9</accession>
<evidence type="ECO:0000256" key="1">
    <source>
        <dbReference type="SAM" id="Phobius"/>
    </source>
</evidence>
<comment type="caution">
    <text evidence="2">The sequence shown here is derived from an EMBL/GenBank/DDBJ whole genome shotgun (WGS) entry which is preliminary data.</text>
</comment>
<protein>
    <submittedName>
        <fullName evidence="2">Uncharacterized protein</fullName>
    </submittedName>
</protein>
<sequence>MVTLAQIVREHGEIELAQLSKAPDQTDEQFANFKNEMRTRVFKIAAIATYDDGTSIQGDDPALLDRADETPLLSTFYVSNIQPFKQNLNTEPDERFELFLDFRFPPLFDPDRLVSSPTENYSRLTINGFRGSWEAGIEKAVRSQILRIRPVRTFIHGPFIYDLFLMLLGFPFAFYCCWLLSSEIKRLTTDMHFIVAAGAYTYVALGAVWVYRFLFSYTKWAFPLVELKEQGTRPALHRKVWWGLVALISGKLFWDLVDPLLSLRPLLGLS</sequence>
<dbReference type="Proteomes" id="UP000247536">
    <property type="component" value="Unassembled WGS sequence"/>
</dbReference>
<reference evidence="2 3" key="1">
    <citation type="submission" date="2018-06" db="EMBL/GenBank/DDBJ databases">
        <title>Rhizobium wuzhouense sp. nov., isolated from roots of Oryza officinalis.</title>
        <authorList>
            <person name="Yuan T."/>
        </authorList>
    </citation>
    <scope>NUCLEOTIDE SEQUENCE [LARGE SCALE GENOMIC DNA]</scope>
    <source>
        <strain evidence="2 3">W44</strain>
    </source>
</reference>
<keyword evidence="3" id="KW-1185">Reference proteome</keyword>
<keyword evidence="1" id="KW-1133">Transmembrane helix</keyword>
<gene>
    <name evidence="2" type="ORF">DMY87_19855</name>
</gene>
<dbReference type="EMBL" id="QJRY01000008">
    <property type="protein sequence ID" value="PYB70727.1"/>
    <property type="molecule type" value="Genomic_DNA"/>
</dbReference>
<evidence type="ECO:0000313" key="3">
    <source>
        <dbReference type="Proteomes" id="UP000247536"/>
    </source>
</evidence>
<keyword evidence="1" id="KW-0812">Transmembrane</keyword>
<feature type="transmembrane region" description="Helical" evidence="1">
    <location>
        <begin position="159"/>
        <end position="181"/>
    </location>
</feature>
<organism evidence="2 3">
    <name type="scientific">Rhizobium wuzhouense</name>
    <dbReference type="NCBI Taxonomy" id="1986026"/>
    <lineage>
        <taxon>Bacteria</taxon>
        <taxon>Pseudomonadati</taxon>
        <taxon>Pseudomonadota</taxon>
        <taxon>Alphaproteobacteria</taxon>
        <taxon>Hyphomicrobiales</taxon>
        <taxon>Rhizobiaceae</taxon>
        <taxon>Rhizobium/Agrobacterium group</taxon>
        <taxon>Rhizobium</taxon>
    </lineage>
</organism>
<name>A0ABX5NNI9_9HYPH</name>
<proteinExistence type="predicted"/>
<keyword evidence="1" id="KW-0472">Membrane</keyword>